<protein>
    <submittedName>
        <fullName evidence="1">Uncharacterized protein</fullName>
    </submittedName>
</protein>
<name>A0A8S5TB02_9CAUD</name>
<reference evidence="1" key="1">
    <citation type="journal article" date="2021" name="Proc. Natl. Acad. Sci. U.S.A.">
        <title>A Catalog of Tens of Thousands of Viruses from Human Metagenomes Reveals Hidden Associations with Chronic Diseases.</title>
        <authorList>
            <person name="Tisza M.J."/>
            <person name="Buck C.B."/>
        </authorList>
    </citation>
    <scope>NUCLEOTIDE SEQUENCE</scope>
    <source>
        <strain evidence="1">Ctprd3</strain>
    </source>
</reference>
<dbReference type="EMBL" id="BK032783">
    <property type="protein sequence ID" value="DAF60167.1"/>
    <property type="molecule type" value="Genomic_DNA"/>
</dbReference>
<proteinExistence type="predicted"/>
<evidence type="ECO:0000313" key="1">
    <source>
        <dbReference type="EMBL" id="DAF60167.1"/>
    </source>
</evidence>
<organism evidence="1">
    <name type="scientific">Siphoviridae sp. ctprd3</name>
    <dbReference type="NCBI Taxonomy" id="2827943"/>
    <lineage>
        <taxon>Viruses</taxon>
        <taxon>Duplodnaviria</taxon>
        <taxon>Heunggongvirae</taxon>
        <taxon>Uroviricota</taxon>
        <taxon>Caudoviricetes</taxon>
    </lineage>
</organism>
<accession>A0A8S5TB02</accession>
<sequence>MAFHTLMHFQDIKRATTITGSCPTSCYLKTNLKP</sequence>